<dbReference type="AlphaFoldDB" id="A0A1J4K045"/>
<dbReference type="CDD" id="cd05398">
    <property type="entry name" value="NT_ClassII-CCAase"/>
    <property type="match status" value="1"/>
</dbReference>
<keyword evidence="9" id="KW-1185">Reference proteome</keyword>
<keyword evidence="3" id="KW-0547">Nucleotide-binding</keyword>
<keyword evidence="2 5" id="KW-0808">Transferase</keyword>
<feature type="domain" description="Poly A polymerase head" evidence="6">
    <location>
        <begin position="52"/>
        <end position="180"/>
    </location>
</feature>
<dbReference type="GO" id="GO:0003723">
    <property type="term" value="F:RNA binding"/>
    <property type="evidence" value="ECO:0007669"/>
    <property type="project" value="UniProtKB-KW"/>
</dbReference>
<dbReference type="InterPro" id="IPR043519">
    <property type="entry name" value="NT_sf"/>
</dbReference>
<dbReference type="Proteomes" id="UP000179807">
    <property type="component" value="Unassembled WGS sequence"/>
</dbReference>
<comment type="caution">
    <text evidence="8">The sequence shown here is derived from an EMBL/GenBank/DDBJ whole genome shotgun (WGS) entry which is preliminary data.</text>
</comment>
<sequence length="466" mass="53770">MNPNFNLSLIPENIQRLESGESITDFERNLFNIILETCSIFQQNFQINPIVRVAGGWVRDRILGKESSDIDLAVENVGCRDFAEELRKHTNSKSKIAIIEANAEMSKHMETVRVCLFHDFWLDICGLRPADYNAINTFGTPQEDAQRRDFTINALFYNINSGKIEDFVNGINDLQNCILRTPVDPKITFTEDPLRIIRGFRFAAKYGLTFDHDLFQTIPLMREMLEQKVAKERISAELIKSFESSSPLQIIEMIIRSGLFSSVFNPSHSFPINEEVTFQRIQIALSRIENTENTDSILVILLAAIYYDLSQLPPMVDPMKPKKKIDPIEFIVTREMKISLKISYDVSLLLKSENILKTFPNQLDRLSVAHWIRIIGENWRSTRCIIFDDNLLYFFDGELTQFINDQNLIDTISMKPLFNGKELAAVHNIRPGPHLGKLVEQLFNWQVMNPQATQNDYIEFVKSQNH</sequence>
<evidence type="ECO:0000256" key="4">
    <source>
        <dbReference type="ARBA" id="ARBA00022884"/>
    </source>
</evidence>
<evidence type="ECO:0000313" key="8">
    <source>
        <dbReference type="EMBL" id="OHT04793.1"/>
    </source>
</evidence>
<dbReference type="PANTHER" id="PTHR13734">
    <property type="entry name" value="TRNA-NUCLEOTIDYLTRANSFERASE"/>
    <property type="match status" value="1"/>
</dbReference>
<gene>
    <name evidence="8" type="ORF">TRFO_06254</name>
</gene>
<dbReference type="InterPro" id="IPR002646">
    <property type="entry name" value="PolA_pol_head_dom"/>
</dbReference>
<feature type="domain" description="tRNA nucleotidyltransferase/poly(A) polymerase RNA and SrmB- binding" evidence="7">
    <location>
        <begin position="207"/>
        <end position="267"/>
    </location>
</feature>
<keyword evidence="4 5" id="KW-0694">RNA-binding</keyword>
<dbReference type="VEuPathDB" id="TrichDB:TRFO_06254"/>
<evidence type="ECO:0000256" key="5">
    <source>
        <dbReference type="RuleBase" id="RU003953"/>
    </source>
</evidence>
<dbReference type="Pfam" id="PF01743">
    <property type="entry name" value="PolyA_pol"/>
    <property type="match status" value="1"/>
</dbReference>
<evidence type="ECO:0000259" key="6">
    <source>
        <dbReference type="Pfam" id="PF01743"/>
    </source>
</evidence>
<evidence type="ECO:0000256" key="3">
    <source>
        <dbReference type="ARBA" id="ARBA00022741"/>
    </source>
</evidence>
<protein>
    <submittedName>
        <fullName evidence="8">CCA tRNA nucleotidyltransferase 1</fullName>
    </submittedName>
</protein>
<reference evidence="8" key="1">
    <citation type="submission" date="2016-10" db="EMBL/GenBank/DDBJ databases">
        <authorList>
            <person name="Benchimol M."/>
            <person name="Almeida L.G."/>
            <person name="Vasconcelos A.T."/>
            <person name="Perreira-Neves A."/>
            <person name="Rosa I.A."/>
            <person name="Tasca T."/>
            <person name="Bogo M.R."/>
            <person name="de Souza W."/>
        </authorList>
    </citation>
    <scope>NUCLEOTIDE SEQUENCE [LARGE SCALE GENOMIC DNA]</scope>
    <source>
        <strain evidence="8">K</strain>
    </source>
</reference>
<dbReference type="PANTHER" id="PTHR13734:SF5">
    <property type="entry name" value="CCA TRNA NUCLEOTIDYLTRANSFERASE, MITOCHONDRIAL"/>
    <property type="match status" value="1"/>
</dbReference>
<organism evidence="8 9">
    <name type="scientific">Tritrichomonas foetus</name>
    <dbReference type="NCBI Taxonomy" id="1144522"/>
    <lineage>
        <taxon>Eukaryota</taxon>
        <taxon>Metamonada</taxon>
        <taxon>Parabasalia</taxon>
        <taxon>Tritrichomonadida</taxon>
        <taxon>Tritrichomonadidae</taxon>
        <taxon>Tritrichomonas</taxon>
    </lineage>
</organism>
<dbReference type="GO" id="GO:0001680">
    <property type="term" value="P:tRNA 3'-terminal CCA addition"/>
    <property type="evidence" value="ECO:0007669"/>
    <property type="project" value="UniProtKB-ARBA"/>
</dbReference>
<dbReference type="SUPFAM" id="SSF81301">
    <property type="entry name" value="Nucleotidyltransferase"/>
    <property type="match status" value="1"/>
</dbReference>
<dbReference type="Gene3D" id="3.30.460.10">
    <property type="entry name" value="Beta Polymerase, domain 2"/>
    <property type="match status" value="1"/>
</dbReference>
<dbReference type="GO" id="GO:0052927">
    <property type="term" value="F:CC tRNA cytidylyltransferase activity"/>
    <property type="evidence" value="ECO:0007669"/>
    <property type="project" value="TreeGrafter"/>
</dbReference>
<evidence type="ECO:0000256" key="2">
    <source>
        <dbReference type="ARBA" id="ARBA00022679"/>
    </source>
</evidence>
<dbReference type="RefSeq" id="XP_068357929.1">
    <property type="nucleotide sequence ID" value="XM_068492982.1"/>
</dbReference>
<name>A0A1J4K045_9EUKA</name>
<dbReference type="Gene3D" id="1.10.3090.10">
    <property type="entry name" value="cca-adding enzyme, domain 2"/>
    <property type="match status" value="1"/>
</dbReference>
<evidence type="ECO:0000313" key="9">
    <source>
        <dbReference type="Proteomes" id="UP000179807"/>
    </source>
</evidence>
<dbReference type="GO" id="GO:0052929">
    <property type="term" value="F:ATP:3'-cytidine-cytidine-tRNA adenylyltransferase activity"/>
    <property type="evidence" value="ECO:0007669"/>
    <property type="project" value="TreeGrafter"/>
</dbReference>
<evidence type="ECO:0000259" key="7">
    <source>
        <dbReference type="Pfam" id="PF12627"/>
    </source>
</evidence>
<dbReference type="EMBL" id="MLAK01000782">
    <property type="protein sequence ID" value="OHT04793.1"/>
    <property type="molecule type" value="Genomic_DNA"/>
</dbReference>
<accession>A0A1J4K045</accession>
<proteinExistence type="inferred from homology"/>
<dbReference type="OrthoDB" id="445712at2759"/>
<dbReference type="InterPro" id="IPR032828">
    <property type="entry name" value="PolyA_RNA-bd"/>
</dbReference>
<dbReference type="SUPFAM" id="SSF81891">
    <property type="entry name" value="Poly A polymerase C-terminal region-like"/>
    <property type="match status" value="1"/>
</dbReference>
<evidence type="ECO:0000256" key="1">
    <source>
        <dbReference type="ARBA" id="ARBA00007265"/>
    </source>
</evidence>
<dbReference type="GO" id="GO:0000166">
    <property type="term" value="F:nucleotide binding"/>
    <property type="evidence" value="ECO:0007669"/>
    <property type="project" value="UniProtKB-KW"/>
</dbReference>
<dbReference type="GeneID" id="94827686"/>
<comment type="similarity">
    <text evidence="1 5">Belongs to the tRNA nucleotidyltransferase/poly(A) polymerase family.</text>
</comment>
<dbReference type="Pfam" id="PF12627">
    <property type="entry name" value="PolyA_pol_RNAbd"/>
    <property type="match status" value="1"/>
</dbReference>